<proteinExistence type="predicted"/>
<dbReference type="Proteomes" id="UP001066276">
    <property type="component" value="Chromosome 8"/>
</dbReference>
<feature type="non-terminal residue" evidence="1">
    <location>
        <position position="1"/>
    </location>
</feature>
<keyword evidence="2" id="KW-1185">Reference proteome</keyword>
<reference evidence="1" key="1">
    <citation type="journal article" date="2022" name="bioRxiv">
        <title>Sequencing and chromosome-scale assembly of the giantPleurodeles waltlgenome.</title>
        <authorList>
            <person name="Brown T."/>
            <person name="Elewa A."/>
            <person name="Iarovenko S."/>
            <person name="Subramanian E."/>
            <person name="Araus A.J."/>
            <person name="Petzold A."/>
            <person name="Susuki M."/>
            <person name="Suzuki K.-i.T."/>
            <person name="Hayashi T."/>
            <person name="Toyoda A."/>
            <person name="Oliveira C."/>
            <person name="Osipova E."/>
            <person name="Leigh N.D."/>
            <person name="Simon A."/>
            <person name="Yun M.H."/>
        </authorList>
    </citation>
    <scope>NUCLEOTIDE SEQUENCE</scope>
    <source>
        <strain evidence="1">20211129_DDA</strain>
        <tissue evidence="1">Liver</tissue>
    </source>
</reference>
<name>A0AAV7NPV2_PLEWA</name>
<accession>A0AAV7NPV2</accession>
<evidence type="ECO:0000313" key="1">
    <source>
        <dbReference type="EMBL" id="KAJ1118103.1"/>
    </source>
</evidence>
<dbReference type="EMBL" id="JANPWB010000012">
    <property type="protein sequence ID" value="KAJ1118103.1"/>
    <property type="molecule type" value="Genomic_DNA"/>
</dbReference>
<dbReference type="AlphaFoldDB" id="A0AAV7NPV2"/>
<gene>
    <name evidence="1" type="ORF">NDU88_006298</name>
</gene>
<organism evidence="1 2">
    <name type="scientific">Pleurodeles waltl</name>
    <name type="common">Iberian ribbed newt</name>
    <dbReference type="NCBI Taxonomy" id="8319"/>
    <lineage>
        <taxon>Eukaryota</taxon>
        <taxon>Metazoa</taxon>
        <taxon>Chordata</taxon>
        <taxon>Craniata</taxon>
        <taxon>Vertebrata</taxon>
        <taxon>Euteleostomi</taxon>
        <taxon>Amphibia</taxon>
        <taxon>Batrachia</taxon>
        <taxon>Caudata</taxon>
        <taxon>Salamandroidea</taxon>
        <taxon>Salamandridae</taxon>
        <taxon>Pleurodelinae</taxon>
        <taxon>Pleurodeles</taxon>
    </lineage>
</organism>
<evidence type="ECO:0000313" key="2">
    <source>
        <dbReference type="Proteomes" id="UP001066276"/>
    </source>
</evidence>
<protein>
    <submittedName>
        <fullName evidence="1">Uncharacterized protein</fullName>
    </submittedName>
</protein>
<comment type="caution">
    <text evidence="1">The sequence shown here is derived from an EMBL/GenBank/DDBJ whole genome shotgun (WGS) entry which is preliminary data.</text>
</comment>
<sequence length="87" mass="9436">CQWVQSVTDNAALLAANTQSHNMLYAKIGAVGTDVRLLCQDLCKAVDCITKPGTRVSDVEDSVKMLQEKVDTLTVVTKELAVRVEDA</sequence>